<dbReference type="PANTHER" id="PTHR43157">
    <property type="entry name" value="PHOSPHATIDYLINOSITOL-GLYCAN BIOSYNTHESIS CLASS F PROTEIN-RELATED"/>
    <property type="match status" value="1"/>
</dbReference>
<proteinExistence type="predicted"/>
<evidence type="ECO:0000256" key="1">
    <source>
        <dbReference type="ARBA" id="ARBA00023002"/>
    </source>
</evidence>
<dbReference type="InterPro" id="IPR036291">
    <property type="entry name" value="NAD(P)-bd_dom_sf"/>
</dbReference>
<evidence type="ECO:0000313" key="2">
    <source>
        <dbReference type="EMBL" id="TEB37323.1"/>
    </source>
</evidence>
<dbReference type="EMBL" id="QPFP01000004">
    <property type="protein sequence ID" value="TEB37323.1"/>
    <property type="molecule type" value="Genomic_DNA"/>
</dbReference>
<comment type="caution">
    <text evidence="2">The sequence shown here is derived from an EMBL/GenBank/DDBJ whole genome shotgun (WGS) entry which is preliminary data.</text>
</comment>
<dbReference type="STRING" id="71717.A0A4Y7TT15"/>
<evidence type="ECO:0000313" key="3">
    <source>
        <dbReference type="Proteomes" id="UP000298030"/>
    </source>
</evidence>
<dbReference type="GO" id="GO:0016491">
    <property type="term" value="F:oxidoreductase activity"/>
    <property type="evidence" value="ECO:0007669"/>
    <property type="project" value="UniProtKB-KW"/>
</dbReference>
<dbReference type="Gene3D" id="3.40.50.720">
    <property type="entry name" value="NAD(P)-binding Rossmann-like Domain"/>
    <property type="match status" value="1"/>
</dbReference>
<dbReference type="PANTHER" id="PTHR43157:SF31">
    <property type="entry name" value="PHOSPHATIDYLINOSITOL-GLYCAN BIOSYNTHESIS CLASS F PROTEIN"/>
    <property type="match status" value="1"/>
</dbReference>
<dbReference type="OrthoDB" id="542013at2759"/>
<dbReference type="SUPFAM" id="SSF51735">
    <property type="entry name" value="NAD(P)-binding Rossmann-fold domains"/>
    <property type="match status" value="1"/>
</dbReference>
<name>A0A4Y7TT15_COPMI</name>
<dbReference type="InterPro" id="IPR002347">
    <property type="entry name" value="SDR_fam"/>
</dbReference>
<keyword evidence="3" id="KW-1185">Reference proteome</keyword>
<dbReference type="Proteomes" id="UP000298030">
    <property type="component" value="Unassembled WGS sequence"/>
</dbReference>
<sequence>MAKLTFGAFLRDQHTSAPSWLGFEAAKHFVFQQPGRLILACRNEEKGAAAVTRIKEETNFENVEVWSLDLANFSSVASFANRFEKEGGRLGVLVANAAVSPSTCRRTPDGWEESLQVNDLSTALLCLRLIPPLEETAKKFGAKPRIVIVTTEMHYWATVDDQVYSTPSVWQTRNSDEYCTPSLMGARYPLTKRI</sequence>
<accession>A0A4Y7TT15</accession>
<dbReference type="AlphaFoldDB" id="A0A4Y7TT15"/>
<reference evidence="2 3" key="1">
    <citation type="journal article" date="2019" name="Nat. Ecol. Evol.">
        <title>Megaphylogeny resolves global patterns of mushroom evolution.</title>
        <authorList>
            <person name="Varga T."/>
            <person name="Krizsan K."/>
            <person name="Foldi C."/>
            <person name="Dima B."/>
            <person name="Sanchez-Garcia M."/>
            <person name="Sanchez-Ramirez S."/>
            <person name="Szollosi G.J."/>
            <person name="Szarkandi J.G."/>
            <person name="Papp V."/>
            <person name="Albert L."/>
            <person name="Andreopoulos W."/>
            <person name="Angelini C."/>
            <person name="Antonin V."/>
            <person name="Barry K.W."/>
            <person name="Bougher N.L."/>
            <person name="Buchanan P."/>
            <person name="Buyck B."/>
            <person name="Bense V."/>
            <person name="Catcheside P."/>
            <person name="Chovatia M."/>
            <person name="Cooper J."/>
            <person name="Damon W."/>
            <person name="Desjardin D."/>
            <person name="Finy P."/>
            <person name="Geml J."/>
            <person name="Haridas S."/>
            <person name="Hughes K."/>
            <person name="Justo A."/>
            <person name="Karasinski D."/>
            <person name="Kautmanova I."/>
            <person name="Kiss B."/>
            <person name="Kocsube S."/>
            <person name="Kotiranta H."/>
            <person name="LaButti K.M."/>
            <person name="Lechner B.E."/>
            <person name="Liimatainen K."/>
            <person name="Lipzen A."/>
            <person name="Lukacs Z."/>
            <person name="Mihaltcheva S."/>
            <person name="Morgado L.N."/>
            <person name="Niskanen T."/>
            <person name="Noordeloos M.E."/>
            <person name="Ohm R.A."/>
            <person name="Ortiz-Santana B."/>
            <person name="Ovrebo C."/>
            <person name="Racz N."/>
            <person name="Riley R."/>
            <person name="Savchenko A."/>
            <person name="Shiryaev A."/>
            <person name="Soop K."/>
            <person name="Spirin V."/>
            <person name="Szebenyi C."/>
            <person name="Tomsovsky M."/>
            <person name="Tulloss R.E."/>
            <person name="Uehling J."/>
            <person name="Grigoriev I.V."/>
            <person name="Vagvolgyi C."/>
            <person name="Papp T."/>
            <person name="Martin F.M."/>
            <person name="Miettinen O."/>
            <person name="Hibbett D.S."/>
            <person name="Nagy L.G."/>
        </authorList>
    </citation>
    <scope>NUCLEOTIDE SEQUENCE [LARGE SCALE GENOMIC DNA]</scope>
    <source>
        <strain evidence="2 3">FP101781</strain>
    </source>
</reference>
<gene>
    <name evidence="2" type="ORF">FA13DRAFT_897118</name>
</gene>
<protein>
    <submittedName>
        <fullName evidence="2">NAD(P)-binding protein</fullName>
    </submittedName>
</protein>
<organism evidence="2 3">
    <name type="scientific">Coprinellus micaceus</name>
    <name type="common">Glistening ink-cap mushroom</name>
    <name type="synonym">Coprinus micaceus</name>
    <dbReference type="NCBI Taxonomy" id="71717"/>
    <lineage>
        <taxon>Eukaryota</taxon>
        <taxon>Fungi</taxon>
        <taxon>Dikarya</taxon>
        <taxon>Basidiomycota</taxon>
        <taxon>Agaricomycotina</taxon>
        <taxon>Agaricomycetes</taxon>
        <taxon>Agaricomycetidae</taxon>
        <taxon>Agaricales</taxon>
        <taxon>Agaricineae</taxon>
        <taxon>Psathyrellaceae</taxon>
        <taxon>Coprinellus</taxon>
    </lineage>
</organism>
<dbReference type="Pfam" id="PF00106">
    <property type="entry name" value="adh_short"/>
    <property type="match status" value="1"/>
</dbReference>
<keyword evidence="1" id="KW-0560">Oxidoreductase</keyword>